<protein>
    <submittedName>
        <fullName evidence="2">TRAP transporter substrate-binding protein DctP</fullName>
    </submittedName>
</protein>
<dbReference type="NCBIfam" id="NF037995">
    <property type="entry name" value="TRAP_S1"/>
    <property type="match status" value="1"/>
</dbReference>
<organism evidence="2 3">
    <name type="scientific">Belnapia mucosa</name>
    <dbReference type="NCBI Taxonomy" id="2804532"/>
    <lineage>
        <taxon>Bacteria</taxon>
        <taxon>Pseudomonadati</taxon>
        <taxon>Pseudomonadota</taxon>
        <taxon>Alphaproteobacteria</taxon>
        <taxon>Acetobacterales</taxon>
        <taxon>Roseomonadaceae</taxon>
        <taxon>Belnapia</taxon>
    </lineage>
</organism>
<keyword evidence="3" id="KW-1185">Reference proteome</keyword>
<dbReference type="InterPro" id="IPR038404">
    <property type="entry name" value="TRAP_DctP_sf"/>
</dbReference>
<dbReference type="PANTHER" id="PTHR33376:SF4">
    <property type="entry name" value="SIALIC ACID-BINDING PERIPLASMIC PROTEIN SIAP"/>
    <property type="match status" value="1"/>
</dbReference>
<proteinExistence type="predicted"/>
<dbReference type="PANTHER" id="PTHR33376">
    <property type="match status" value="1"/>
</dbReference>
<dbReference type="RefSeq" id="WP_202828505.1">
    <property type="nucleotide sequence ID" value="NZ_JAEUXJ010000019.1"/>
</dbReference>
<dbReference type="Gene3D" id="3.40.190.170">
    <property type="entry name" value="Bacterial extracellular solute-binding protein, family 7"/>
    <property type="match status" value="1"/>
</dbReference>
<evidence type="ECO:0000313" key="3">
    <source>
        <dbReference type="Proteomes" id="UP000606490"/>
    </source>
</evidence>
<reference evidence="2 3" key="1">
    <citation type="submission" date="2021-01" db="EMBL/GenBank/DDBJ databases">
        <title>Belnapia mucosa sp. nov. and Belnapia arida sp. nov., isolated from the Tabernas Desert (Almeria, Spain).</title>
        <authorList>
            <person name="Molina-Menor E."/>
            <person name="Vidal-Verdu A."/>
            <person name="Calonge A."/>
            <person name="Satari L."/>
            <person name="Pereto Magraner J."/>
            <person name="Porcar Miralles M."/>
        </authorList>
    </citation>
    <scope>NUCLEOTIDE SEQUENCE [LARGE SCALE GENOMIC DNA]</scope>
    <source>
        <strain evidence="2 3">T6</strain>
    </source>
</reference>
<comment type="caution">
    <text evidence="2">The sequence shown here is derived from an EMBL/GenBank/DDBJ whole genome shotgun (WGS) entry which is preliminary data.</text>
</comment>
<dbReference type="Proteomes" id="UP000606490">
    <property type="component" value="Unassembled WGS sequence"/>
</dbReference>
<keyword evidence="1" id="KW-0732">Signal</keyword>
<dbReference type="Pfam" id="PF03480">
    <property type="entry name" value="DctP"/>
    <property type="match status" value="1"/>
</dbReference>
<dbReference type="EMBL" id="JAEUXJ010000019">
    <property type="protein sequence ID" value="MBL6458763.1"/>
    <property type="molecule type" value="Genomic_DNA"/>
</dbReference>
<gene>
    <name evidence="2" type="primary">dctP</name>
    <name evidence="2" type="ORF">JMJ55_25850</name>
</gene>
<accession>A0ABS1VAT5</accession>
<sequence>MPRLTSGRVQADIAPSDRSGIRGAEMLGLLRLGVISFGTITLAVAASDEPELSAMDLPALNPDIASLQQSRDLLRPRLETLLRERYNVQLLAVYTYPAQVMFCRERFTGLADLAGRRIRVSSVGQGELIEALGATPVVVPFAQIASAIKDRIVECAITGSLSGNALGLQAVASTMSRQAISWGVSLFGANISAWHALPVEVRTQLQEGLSALETRIWQAAELETEDGFACNAGLPQCIRGKPGRMVVLDTALQDQQTRARLLRGVVLPKWIQRCGEECVTVWNRYMAAARGITAAAK</sequence>
<name>A0ABS1VAT5_9PROT</name>
<evidence type="ECO:0000256" key="1">
    <source>
        <dbReference type="ARBA" id="ARBA00022729"/>
    </source>
</evidence>
<dbReference type="InterPro" id="IPR018389">
    <property type="entry name" value="DctP_fam"/>
</dbReference>
<evidence type="ECO:0000313" key="2">
    <source>
        <dbReference type="EMBL" id="MBL6458763.1"/>
    </source>
</evidence>